<evidence type="ECO:0000256" key="1">
    <source>
        <dbReference type="SAM" id="MobiDB-lite"/>
    </source>
</evidence>
<protein>
    <recommendedName>
        <fullName evidence="4">Protein kinase domain-containing protein</fullName>
    </recommendedName>
</protein>
<feature type="region of interest" description="Disordered" evidence="1">
    <location>
        <begin position="293"/>
        <end position="347"/>
    </location>
</feature>
<keyword evidence="3" id="KW-1185">Reference proteome</keyword>
<evidence type="ECO:0000313" key="2">
    <source>
        <dbReference type="EMBL" id="KAK9793748.1"/>
    </source>
</evidence>
<dbReference type="SUPFAM" id="SSF56112">
    <property type="entry name" value="Protein kinase-like (PK-like)"/>
    <property type="match status" value="1"/>
</dbReference>
<dbReference type="InterPro" id="IPR011009">
    <property type="entry name" value="Kinase-like_dom_sf"/>
</dbReference>
<proteinExistence type="predicted"/>
<organism evidence="2 3">
    <name type="scientific">Symbiochloris irregularis</name>
    <dbReference type="NCBI Taxonomy" id="706552"/>
    <lineage>
        <taxon>Eukaryota</taxon>
        <taxon>Viridiplantae</taxon>
        <taxon>Chlorophyta</taxon>
        <taxon>core chlorophytes</taxon>
        <taxon>Trebouxiophyceae</taxon>
        <taxon>Trebouxiales</taxon>
        <taxon>Trebouxiaceae</taxon>
        <taxon>Symbiochloris</taxon>
    </lineage>
</organism>
<evidence type="ECO:0008006" key="4">
    <source>
        <dbReference type="Google" id="ProtNLM"/>
    </source>
</evidence>
<sequence>MVVAIKWTKPRKSEQRFALARSKKEEFVELYTSGDEAKVRAIVLKLYQGKVLAWEALRTPSGIEPVEMVTGTRPKPRVHAPPHVGLWALDDVTRRSVDKFKHVLQTTWVDEPRATWASRPINNETAYRPCLDVTTLQVVNESAVACGIKSTFSYNVGVTGTTVRGSPGFIGKEREINEGEVERGQHLRTTVEQNGISVGVLASPRHQIYVYRARSHNLLWFSKTLGTDCRDPCTREYYFHLLNLASEEMLRSSPLWDDTPVGAGWALDDHQSIFVDVSPEQYNSGMLPPQLQERARSCGAVDAAGHGFGKHSSDEGDQMGAQSTNGRADEEHTSTHQSKKRRRNERHTHVVHACGQELQLQECSPRELEGPDAFCFTRGVSVFHGTYGDQPCVYKVWEPLKARNASRQLVQSLQSSKALSDLQGSEVPRVLGKGTCYSSLLHFIAMEDAGRPLQKALDEGLSAEKACKEMLCVLHKVHSRGILHQDVEVRNWVERPDGRLCLVEWADAQPLTALDNAAAAAVMAEKAIVRSLFPVPSRVT</sequence>
<dbReference type="AlphaFoldDB" id="A0AAW1NPH1"/>
<dbReference type="PANTHER" id="PTHR37171">
    <property type="entry name" value="SERINE/THREONINE-PROTEIN KINASE YRZF-RELATED"/>
    <property type="match status" value="1"/>
</dbReference>
<name>A0AAW1NPH1_9CHLO</name>
<evidence type="ECO:0000313" key="3">
    <source>
        <dbReference type="Proteomes" id="UP001465755"/>
    </source>
</evidence>
<reference evidence="2 3" key="1">
    <citation type="journal article" date="2024" name="Nat. Commun.">
        <title>Phylogenomics reveals the evolutionary origins of lichenization in chlorophyte algae.</title>
        <authorList>
            <person name="Puginier C."/>
            <person name="Libourel C."/>
            <person name="Otte J."/>
            <person name="Skaloud P."/>
            <person name="Haon M."/>
            <person name="Grisel S."/>
            <person name="Petersen M."/>
            <person name="Berrin J.G."/>
            <person name="Delaux P.M."/>
            <person name="Dal Grande F."/>
            <person name="Keller J."/>
        </authorList>
    </citation>
    <scope>NUCLEOTIDE SEQUENCE [LARGE SCALE GENOMIC DNA]</scope>
    <source>
        <strain evidence="2 3">SAG 2036</strain>
    </source>
</reference>
<gene>
    <name evidence="2" type="ORF">WJX73_009846</name>
</gene>
<feature type="compositionally biased region" description="Basic residues" evidence="1">
    <location>
        <begin position="337"/>
        <end position="347"/>
    </location>
</feature>
<accession>A0AAW1NPH1</accession>
<dbReference type="Proteomes" id="UP001465755">
    <property type="component" value="Unassembled WGS sequence"/>
</dbReference>
<dbReference type="InterPro" id="IPR052396">
    <property type="entry name" value="Meiotic_Drive_Suppr_Kinase"/>
</dbReference>
<dbReference type="EMBL" id="JALJOQ010000147">
    <property type="protein sequence ID" value="KAK9793748.1"/>
    <property type="molecule type" value="Genomic_DNA"/>
</dbReference>
<dbReference type="PANTHER" id="PTHR37171:SF1">
    <property type="entry name" value="SERINE_THREONINE-PROTEIN KINASE YRZF-RELATED"/>
    <property type="match status" value="1"/>
</dbReference>
<dbReference type="Gene3D" id="1.10.510.10">
    <property type="entry name" value="Transferase(Phosphotransferase) domain 1"/>
    <property type="match status" value="1"/>
</dbReference>
<comment type="caution">
    <text evidence="2">The sequence shown here is derived from an EMBL/GenBank/DDBJ whole genome shotgun (WGS) entry which is preliminary data.</text>
</comment>